<proteinExistence type="inferred from homology"/>
<feature type="domain" description="Carbohydrate kinase PfkB" evidence="13">
    <location>
        <begin position="39"/>
        <end position="296"/>
    </location>
</feature>
<keyword evidence="4 12" id="KW-0808">Transferase</keyword>
<dbReference type="PROSITE" id="PS00584">
    <property type="entry name" value="PFKB_KINASES_2"/>
    <property type="match status" value="1"/>
</dbReference>
<dbReference type="Gene3D" id="3.40.1190.20">
    <property type="match status" value="1"/>
</dbReference>
<feature type="binding site" evidence="12">
    <location>
        <begin position="254"/>
        <end position="255"/>
    </location>
    <ligand>
        <name>ATP</name>
        <dbReference type="ChEBI" id="CHEBI:30616"/>
    </ligand>
</feature>
<keyword evidence="6 12" id="KW-0547">Nucleotide-binding</keyword>
<evidence type="ECO:0000256" key="6">
    <source>
        <dbReference type="ARBA" id="ARBA00022741"/>
    </source>
</evidence>
<feature type="binding site" evidence="12">
    <location>
        <position position="185"/>
    </location>
    <ligand>
        <name>ATP</name>
        <dbReference type="ChEBI" id="CHEBI:30616"/>
    </ligand>
</feature>
<dbReference type="EMBL" id="DVFW01000048">
    <property type="protein sequence ID" value="HIQ81403.1"/>
    <property type="molecule type" value="Genomic_DNA"/>
</dbReference>
<dbReference type="InterPro" id="IPR029056">
    <property type="entry name" value="Ribokinase-like"/>
</dbReference>
<comment type="catalytic activity">
    <reaction evidence="12">
        <text>D-ribose + ATP = D-ribose 5-phosphate + ADP + H(+)</text>
        <dbReference type="Rhea" id="RHEA:13697"/>
        <dbReference type="ChEBI" id="CHEBI:15378"/>
        <dbReference type="ChEBI" id="CHEBI:30616"/>
        <dbReference type="ChEBI" id="CHEBI:47013"/>
        <dbReference type="ChEBI" id="CHEBI:78346"/>
        <dbReference type="ChEBI" id="CHEBI:456216"/>
        <dbReference type="EC" id="2.7.1.15"/>
    </reaction>
</comment>
<gene>
    <name evidence="12" type="primary">rbsK</name>
    <name evidence="14" type="ORF">IAD32_09025</name>
</gene>
<evidence type="ECO:0000256" key="9">
    <source>
        <dbReference type="ARBA" id="ARBA00022842"/>
    </source>
</evidence>
<comment type="similarity">
    <text evidence="1">Belongs to the carbohydrate kinase pfkB family.</text>
</comment>
<reference evidence="14" key="2">
    <citation type="journal article" date="2021" name="PeerJ">
        <title>Extensive microbial diversity within the chicken gut microbiome revealed by metagenomics and culture.</title>
        <authorList>
            <person name="Gilroy R."/>
            <person name="Ravi A."/>
            <person name="Getino M."/>
            <person name="Pursley I."/>
            <person name="Horton D.L."/>
            <person name="Alikhan N.F."/>
            <person name="Baker D."/>
            <person name="Gharbi K."/>
            <person name="Hall N."/>
            <person name="Watson M."/>
            <person name="Adriaenssens E.M."/>
            <person name="Foster-Nyarko E."/>
            <person name="Jarju S."/>
            <person name="Secka A."/>
            <person name="Antonio M."/>
            <person name="Oren A."/>
            <person name="Chaudhuri R.R."/>
            <person name="La Ragione R."/>
            <person name="Hildebrand F."/>
            <person name="Pallen M.J."/>
        </authorList>
    </citation>
    <scope>NUCLEOTIDE SEQUENCE</scope>
    <source>
        <strain evidence="14">ChiSjej1B19-3389</strain>
    </source>
</reference>
<dbReference type="PROSITE" id="PS00583">
    <property type="entry name" value="PFKB_KINASES_1"/>
    <property type="match status" value="1"/>
</dbReference>
<dbReference type="PANTHER" id="PTHR10584:SF166">
    <property type="entry name" value="RIBOKINASE"/>
    <property type="match status" value="1"/>
</dbReference>
<evidence type="ECO:0000256" key="3">
    <source>
        <dbReference type="ARBA" id="ARBA00016943"/>
    </source>
</evidence>
<dbReference type="SUPFAM" id="SSF53613">
    <property type="entry name" value="Ribokinase-like"/>
    <property type="match status" value="1"/>
</dbReference>
<evidence type="ECO:0000313" key="15">
    <source>
        <dbReference type="Proteomes" id="UP000886787"/>
    </source>
</evidence>
<evidence type="ECO:0000256" key="4">
    <source>
        <dbReference type="ARBA" id="ARBA00022679"/>
    </source>
</evidence>
<dbReference type="Proteomes" id="UP000886787">
    <property type="component" value="Unassembled WGS sequence"/>
</dbReference>
<comment type="cofactor">
    <cofactor evidence="12">
        <name>Mg(2+)</name>
        <dbReference type="ChEBI" id="CHEBI:18420"/>
    </cofactor>
    <text evidence="12">Requires a divalent cation, most likely magnesium in vivo, as an electrophilic catalyst to aid phosphoryl group transfer. It is the chelate of the metal and the nucleotide that is the actual substrate.</text>
</comment>
<feature type="binding site" evidence="12">
    <location>
        <position position="288"/>
    </location>
    <ligand>
        <name>K(+)</name>
        <dbReference type="ChEBI" id="CHEBI:29103"/>
    </ligand>
</feature>
<feature type="binding site" evidence="12">
    <location>
        <position position="285"/>
    </location>
    <ligand>
        <name>K(+)</name>
        <dbReference type="ChEBI" id="CHEBI:29103"/>
    </ligand>
</feature>
<keyword evidence="12" id="KW-0963">Cytoplasm</keyword>
<protein>
    <recommendedName>
        <fullName evidence="3 12">Ribokinase</fullName>
        <shortName evidence="12">RK</shortName>
        <ecNumber evidence="2 12">2.7.1.15</ecNumber>
    </recommendedName>
</protein>
<feature type="binding site" evidence="12">
    <location>
        <position position="251"/>
    </location>
    <ligand>
        <name>K(+)</name>
        <dbReference type="ChEBI" id="CHEBI:29103"/>
    </ligand>
</feature>
<name>A0A9D0ZJ55_9FIRM</name>
<feature type="active site" description="Proton acceptor" evidence="12">
    <location>
        <position position="255"/>
    </location>
</feature>
<evidence type="ECO:0000256" key="7">
    <source>
        <dbReference type="ARBA" id="ARBA00022777"/>
    </source>
</evidence>
<evidence type="ECO:0000256" key="12">
    <source>
        <dbReference type="HAMAP-Rule" id="MF_01987"/>
    </source>
</evidence>
<evidence type="ECO:0000256" key="1">
    <source>
        <dbReference type="ARBA" id="ARBA00005380"/>
    </source>
</evidence>
<feature type="binding site" evidence="12">
    <location>
        <position position="141"/>
    </location>
    <ligand>
        <name>substrate</name>
    </ligand>
</feature>
<keyword evidence="5 12" id="KW-0479">Metal-binding</keyword>
<dbReference type="HAMAP" id="MF_01987">
    <property type="entry name" value="Ribokinase"/>
    <property type="match status" value="1"/>
</dbReference>
<dbReference type="CDD" id="cd01174">
    <property type="entry name" value="ribokinase"/>
    <property type="match status" value="1"/>
</dbReference>
<feature type="binding site" evidence="12">
    <location>
        <position position="249"/>
    </location>
    <ligand>
        <name>K(+)</name>
        <dbReference type="ChEBI" id="CHEBI:29103"/>
    </ligand>
</feature>
<comment type="subunit">
    <text evidence="12">Homodimer.</text>
</comment>
<comment type="caution">
    <text evidence="12">Lacks conserved residue(s) required for the propagation of feature annotation.</text>
</comment>
<keyword evidence="11 12" id="KW-0119">Carbohydrate metabolism</keyword>
<comment type="activity regulation">
    <text evidence="12">Activated by a monovalent cation that binds near, but not in, the active site. The most likely occupant of the site in vivo is potassium. Ion binding induces a conformational change that may alter substrate affinity.</text>
</comment>
<comment type="similarity">
    <text evidence="12">Belongs to the carbohydrate kinase PfkB family. Ribokinase subfamily.</text>
</comment>
<dbReference type="PRINTS" id="PR00990">
    <property type="entry name" value="RIBOKINASE"/>
</dbReference>
<comment type="function">
    <text evidence="12">Catalyzes the phosphorylation of ribose at O-5 in a reaction requiring ATP and magnesium. The resulting D-ribose-5-phosphate can then be used either for sythesis of nucleotides, histidine, and tryptophan, or as a component of the pentose phosphate pathway.</text>
</comment>
<dbReference type="AlphaFoldDB" id="A0A9D0ZJ55"/>
<sequence>MKHITVVGSHTSAYLMHCPRLPTRGEFIMGDYFSETLDGGKGSNQALALARFGALVDFVGVIGDDAAGRKFQDYFKENGVNLQYVAVIPGGKTAMGLAFIDPQGQIIGATDPGVLPDMCRMHVDAAKASIESCSVLLTQLEIPADAALYACQLAKEAGKIAILNPAPADQLRLEQIRCIDILTPNEPESKLLLGIDPQTPMTYEALAQAYVERALPWSTVITLGGDGAMVIEQSGGVHRVSCPKVKVVDTSGAGDCFNAAVAYCLAQGKSLLASVKFAVRAASVSVTRAQVWPSYPTLQELL</sequence>
<evidence type="ECO:0000259" key="13">
    <source>
        <dbReference type="Pfam" id="PF00294"/>
    </source>
</evidence>
<accession>A0A9D0ZJ55</accession>
<comment type="subcellular location">
    <subcellularLocation>
        <location evidence="12">Cytoplasm</location>
    </subcellularLocation>
</comment>
<dbReference type="GO" id="GO:0004747">
    <property type="term" value="F:ribokinase activity"/>
    <property type="evidence" value="ECO:0007669"/>
    <property type="project" value="UniProtKB-UniRule"/>
</dbReference>
<dbReference type="GO" id="GO:0005524">
    <property type="term" value="F:ATP binding"/>
    <property type="evidence" value="ECO:0007669"/>
    <property type="project" value="UniProtKB-UniRule"/>
</dbReference>
<dbReference type="PANTHER" id="PTHR10584">
    <property type="entry name" value="SUGAR KINASE"/>
    <property type="match status" value="1"/>
</dbReference>
<reference evidence="14" key="1">
    <citation type="submission" date="2020-10" db="EMBL/GenBank/DDBJ databases">
        <authorList>
            <person name="Gilroy R."/>
        </authorList>
    </citation>
    <scope>NUCLEOTIDE SEQUENCE</scope>
    <source>
        <strain evidence="14">ChiSjej1B19-3389</strain>
    </source>
</reference>
<keyword evidence="9 12" id="KW-0460">Magnesium</keyword>
<feature type="binding site" evidence="12">
    <location>
        <begin position="40"/>
        <end position="44"/>
    </location>
    <ligand>
        <name>substrate</name>
    </ligand>
</feature>
<dbReference type="Pfam" id="PF00294">
    <property type="entry name" value="PfkB"/>
    <property type="match status" value="1"/>
</dbReference>
<comment type="pathway">
    <text evidence="12">Carbohydrate metabolism; D-ribose degradation; D-ribose 5-phosphate from beta-D-ribopyranose: step 2/2.</text>
</comment>
<dbReference type="EC" id="2.7.1.15" evidence="2 12"/>
<evidence type="ECO:0000256" key="10">
    <source>
        <dbReference type="ARBA" id="ARBA00022958"/>
    </source>
</evidence>
<dbReference type="InterPro" id="IPR002139">
    <property type="entry name" value="Ribo/fructo_kinase"/>
</dbReference>
<evidence type="ECO:0000256" key="2">
    <source>
        <dbReference type="ARBA" id="ARBA00012035"/>
    </source>
</evidence>
<keyword evidence="7 12" id="KW-0418">Kinase</keyword>
<dbReference type="GO" id="GO:0046872">
    <property type="term" value="F:metal ion binding"/>
    <property type="evidence" value="ECO:0007669"/>
    <property type="project" value="UniProtKB-KW"/>
</dbReference>
<evidence type="ECO:0000313" key="14">
    <source>
        <dbReference type="EMBL" id="HIQ81403.1"/>
    </source>
</evidence>
<feature type="binding site" evidence="12">
    <location>
        <begin position="222"/>
        <end position="227"/>
    </location>
    <ligand>
        <name>ATP</name>
        <dbReference type="ChEBI" id="CHEBI:30616"/>
    </ligand>
</feature>
<dbReference type="InterPro" id="IPR011877">
    <property type="entry name" value="Ribokinase"/>
</dbReference>
<dbReference type="GO" id="GO:0019303">
    <property type="term" value="P:D-ribose catabolic process"/>
    <property type="evidence" value="ECO:0007669"/>
    <property type="project" value="UniProtKB-UniRule"/>
</dbReference>
<comment type="caution">
    <text evidence="14">The sequence shown here is derived from an EMBL/GenBank/DDBJ whole genome shotgun (WGS) entry which is preliminary data.</text>
</comment>
<organism evidence="14 15">
    <name type="scientific">Candidatus Scatavimonas merdigallinarum</name>
    <dbReference type="NCBI Taxonomy" id="2840914"/>
    <lineage>
        <taxon>Bacteria</taxon>
        <taxon>Bacillati</taxon>
        <taxon>Bacillota</taxon>
        <taxon>Clostridia</taxon>
        <taxon>Eubacteriales</taxon>
        <taxon>Oscillospiraceae</taxon>
        <taxon>Oscillospiraceae incertae sedis</taxon>
        <taxon>Candidatus Scatavimonas</taxon>
    </lineage>
</organism>
<keyword evidence="10 12" id="KW-0630">Potassium</keyword>
<feature type="binding site" evidence="12">
    <location>
        <position position="294"/>
    </location>
    <ligand>
        <name>K(+)</name>
        <dbReference type="ChEBI" id="CHEBI:29103"/>
    </ligand>
</feature>
<evidence type="ECO:0000256" key="8">
    <source>
        <dbReference type="ARBA" id="ARBA00022840"/>
    </source>
</evidence>
<dbReference type="InterPro" id="IPR011611">
    <property type="entry name" value="PfkB_dom"/>
</dbReference>
<keyword evidence="8 12" id="KW-0067">ATP-binding</keyword>
<dbReference type="GO" id="GO:0005829">
    <property type="term" value="C:cytosol"/>
    <property type="evidence" value="ECO:0007669"/>
    <property type="project" value="TreeGrafter"/>
</dbReference>
<feature type="binding site" evidence="12">
    <location>
        <position position="255"/>
    </location>
    <ligand>
        <name>substrate</name>
    </ligand>
</feature>
<dbReference type="InterPro" id="IPR002173">
    <property type="entry name" value="Carboh/pur_kinase_PfkB_CS"/>
</dbReference>
<evidence type="ECO:0000256" key="11">
    <source>
        <dbReference type="ARBA" id="ARBA00023277"/>
    </source>
</evidence>
<evidence type="ECO:0000256" key="5">
    <source>
        <dbReference type="ARBA" id="ARBA00022723"/>
    </source>
</evidence>